<accession>A0ABY7DV04</accession>
<dbReference type="EMBL" id="CP111014">
    <property type="protein sequence ID" value="WAR00432.1"/>
    <property type="molecule type" value="Genomic_DNA"/>
</dbReference>
<name>A0ABY7DV04_MYAAR</name>
<gene>
    <name evidence="2" type="ORF">MAR_024804</name>
</gene>
<reference evidence="2" key="1">
    <citation type="submission" date="2022-11" db="EMBL/GenBank/DDBJ databases">
        <title>Centuries of genome instability and evolution in soft-shell clam transmissible cancer (bioRxiv).</title>
        <authorList>
            <person name="Hart S.F.M."/>
            <person name="Yonemitsu M.A."/>
            <person name="Giersch R.M."/>
            <person name="Beal B.F."/>
            <person name="Arriagada G."/>
            <person name="Davis B.W."/>
            <person name="Ostrander E.A."/>
            <person name="Goff S.P."/>
            <person name="Metzger M.J."/>
        </authorList>
    </citation>
    <scope>NUCLEOTIDE SEQUENCE</scope>
    <source>
        <strain evidence="2">MELC-2E11</strain>
        <tissue evidence="2">Siphon/mantle</tissue>
    </source>
</reference>
<dbReference type="Proteomes" id="UP001164746">
    <property type="component" value="Chromosome 3"/>
</dbReference>
<organism evidence="2 3">
    <name type="scientific">Mya arenaria</name>
    <name type="common">Soft-shell clam</name>
    <dbReference type="NCBI Taxonomy" id="6604"/>
    <lineage>
        <taxon>Eukaryota</taxon>
        <taxon>Metazoa</taxon>
        <taxon>Spiralia</taxon>
        <taxon>Lophotrochozoa</taxon>
        <taxon>Mollusca</taxon>
        <taxon>Bivalvia</taxon>
        <taxon>Autobranchia</taxon>
        <taxon>Heteroconchia</taxon>
        <taxon>Euheterodonta</taxon>
        <taxon>Imparidentia</taxon>
        <taxon>Neoheterodontei</taxon>
        <taxon>Myida</taxon>
        <taxon>Myoidea</taxon>
        <taxon>Myidae</taxon>
        <taxon>Mya</taxon>
    </lineage>
</organism>
<feature type="non-terminal residue" evidence="2">
    <location>
        <position position="1"/>
    </location>
</feature>
<evidence type="ECO:0000313" key="3">
    <source>
        <dbReference type="Proteomes" id="UP001164746"/>
    </source>
</evidence>
<protein>
    <submittedName>
        <fullName evidence="2">Uncharacterized protein</fullName>
    </submittedName>
</protein>
<keyword evidence="3" id="KW-1185">Reference proteome</keyword>
<evidence type="ECO:0000256" key="1">
    <source>
        <dbReference type="SAM" id="MobiDB-lite"/>
    </source>
</evidence>
<evidence type="ECO:0000313" key="2">
    <source>
        <dbReference type="EMBL" id="WAR00432.1"/>
    </source>
</evidence>
<feature type="region of interest" description="Disordered" evidence="1">
    <location>
        <begin position="98"/>
        <end position="132"/>
    </location>
</feature>
<sequence length="132" mass="14826">RWGYIQGLLRRRGRESIIQRIGRFQEEAVPDRGTVQAVNRIHDSVPKPYIVSASLAAAAFYNWVSDVLSHLNNVSKNATDPDDDESFETIDGHFIMNSNKQSAMTSRDDVGNMSQDEGFLDGQDTDSDKHAR</sequence>
<proteinExistence type="predicted"/>